<proteinExistence type="predicted"/>
<name>A0A2S8BRB3_9MYCO</name>
<dbReference type="AlphaFoldDB" id="A0A2S8BRB3"/>
<dbReference type="Gene3D" id="3.90.180.10">
    <property type="entry name" value="Medium-chain alcohol dehydrogenases, catalytic domain"/>
    <property type="match status" value="1"/>
</dbReference>
<dbReference type="Pfam" id="PF13602">
    <property type="entry name" value="ADH_zinc_N_2"/>
    <property type="match status" value="1"/>
</dbReference>
<comment type="caution">
    <text evidence="1">The sequence shown here is derived from an EMBL/GenBank/DDBJ whole genome shotgun (WGS) entry which is preliminary data.</text>
</comment>
<organism evidence="1 2">
    <name type="scientific">Mycobacterium talmoniae</name>
    <dbReference type="NCBI Taxonomy" id="1858794"/>
    <lineage>
        <taxon>Bacteria</taxon>
        <taxon>Bacillati</taxon>
        <taxon>Actinomycetota</taxon>
        <taxon>Actinomycetes</taxon>
        <taxon>Mycobacteriales</taxon>
        <taxon>Mycobacteriaceae</taxon>
        <taxon>Mycobacterium</taxon>
    </lineage>
</organism>
<reference evidence="1 2" key="1">
    <citation type="journal article" date="2017" name="Int. J. Syst. Evol. Microbiol.">
        <title>Mycobacterium talmoniae sp. nov., a slowly growing mycobacterium isolated from human respiratory samples.</title>
        <authorList>
            <person name="Davidson R.M."/>
            <person name="DeGroote M.A."/>
            <person name="Marola J.L."/>
            <person name="Buss S."/>
            <person name="Jones V."/>
            <person name="McNeil M.R."/>
            <person name="Freifeld A.G."/>
            <person name="Elaine Epperson L."/>
            <person name="Hasan N.A."/>
            <person name="Jackson M."/>
            <person name="Iwen P.C."/>
            <person name="Salfinger M."/>
            <person name="Strong M."/>
        </authorList>
    </citation>
    <scope>NUCLEOTIDE SEQUENCE [LARGE SCALE GENOMIC DNA]</scope>
    <source>
        <strain evidence="1 2">ATCC BAA-2683</strain>
    </source>
</reference>
<accession>A0A2S8BRB3</accession>
<protein>
    <recommendedName>
        <fullName evidence="3">2-haloacrylate reductase</fullName>
    </recommendedName>
</protein>
<dbReference type="EMBL" id="PPEA01000088">
    <property type="protein sequence ID" value="PQM49218.1"/>
    <property type="molecule type" value="Genomic_DNA"/>
</dbReference>
<evidence type="ECO:0008006" key="3">
    <source>
        <dbReference type="Google" id="ProtNLM"/>
    </source>
</evidence>
<evidence type="ECO:0000313" key="1">
    <source>
        <dbReference type="EMBL" id="PQM49218.1"/>
    </source>
</evidence>
<dbReference type="Proteomes" id="UP000238296">
    <property type="component" value="Unassembled WGS sequence"/>
</dbReference>
<gene>
    <name evidence="1" type="ORF">C1Y40_00555</name>
</gene>
<sequence length="47" mass="5160">MLADLADLVAAGDLEVPIAATFALDDVRRAYQVLERRHTRGKIVLVP</sequence>
<evidence type="ECO:0000313" key="2">
    <source>
        <dbReference type="Proteomes" id="UP000238296"/>
    </source>
</evidence>